<dbReference type="InterPro" id="IPR029053">
    <property type="entry name" value="Viral_coat"/>
</dbReference>
<protein>
    <submittedName>
        <fullName evidence="3">Alpha capsid protein</fullName>
    </submittedName>
</protein>
<dbReference type="GO" id="GO:0044423">
    <property type="term" value="C:virion component"/>
    <property type="evidence" value="ECO:0007669"/>
    <property type="project" value="UniProtKB-KW"/>
</dbReference>
<dbReference type="Pfam" id="PF03566">
    <property type="entry name" value="Peptidase_A21"/>
    <property type="match status" value="1"/>
</dbReference>
<dbReference type="Gene3D" id="6.10.350.10">
    <property type="match status" value="1"/>
</dbReference>
<sequence>MDSNSASGKRRSRNVRIAANTVNVAPKQRQARGRRACSRANNIDNVTAAAQELGQSLDANVITFPTNVATMPEFRSWARGKLDIDQDSIGWYFKYLDPAGATESARAVGEYSKIPDGLVKFSVDAEIREIYNEECPTVSDASIPLDGAQWSLSIISYPMFRTAYFAVANVDNKEISLDVTNDLIVWLNNLASWRDVVDSGQWFAFSDDPTWFVRIRVLHPTYDLPDPTEGLLRTVSDYRLTYKSITCEANMPTLVDQGFWIGGHYALTPIATTQNAVEGSGFVHPFNVTRPGIAAGVTLTWASMPPGGSAPSGDPAWIPDSTTQFQWRHGGFDAPTGVITYTIPRGYTMQYFDTTTNEWNGFANPDDVVTFGQTGGAAGTNATITITAPTVTLTILATTTSAANVINFRNLDAETTAASNRSEVPLPPLTFGQTAPNNPKIEQTLVKDTLGSYLVHSKMRNPVFQLTPASSFGAISFTNPGFDRNLDLPGFGGIRDSLDVNMSTAVCHFRSLSKSCSIVTKTYQGWEGVTNVNTPFGQFAHSGLLKNDEILCLADDLATRLTGVYGATDNFAAAVSAFAANMLTSVLKSEATTSVIKELGNQATGLANQGLARLPGLLASIPGKIAARVRARRDRRRAARMNNN</sequence>
<dbReference type="EMBL" id="MT875167">
    <property type="protein sequence ID" value="QYN80987.1"/>
    <property type="molecule type" value="Genomic_RNA"/>
</dbReference>
<proteinExistence type="predicted"/>
<evidence type="ECO:0000256" key="2">
    <source>
        <dbReference type="ARBA" id="ARBA00022844"/>
    </source>
</evidence>
<dbReference type="InterPro" id="IPR005313">
    <property type="entry name" value="Peptidase_N2"/>
</dbReference>
<dbReference type="PIRSF" id="PIRSF007212">
    <property type="entry name" value="Peptidase_A21"/>
    <property type="match status" value="1"/>
</dbReference>
<reference evidence="3" key="1">
    <citation type="journal article" date="2021" name="Commun. Biol.">
        <title>Plant-expressed virus-like particles reveal the intricate maturation process of a eukaryotic virus.</title>
        <authorList>
            <person name="Castells-Graells R."/>
            <person name="Ribeiro J.R.S."/>
            <person name="Domitrovic T."/>
            <person name="Hesketh E.L."/>
            <person name="Scarff C.A."/>
            <person name="Johnson J.E."/>
            <person name="Ranson N.A."/>
            <person name="Lawson D.M."/>
            <person name="Lomonossoff G.P."/>
        </authorList>
    </citation>
    <scope>NUCLEOTIDE SEQUENCE</scope>
</reference>
<name>A0A8G0BLV9_9VIRU</name>
<dbReference type="SUPFAM" id="SSF88633">
    <property type="entry name" value="Positive stranded ssRNA viruses"/>
    <property type="match status" value="1"/>
</dbReference>
<accession>A0A8G0BLV9</accession>
<dbReference type="Gene3D" id="6.10.140.1660">
    <property type="match status" value="1"/>
</dbReference>
<dbReference type="Gene3D" id="2.60.270.70">
    <property type="match status" value="1"/>
</dbReference>
<dbReference type="Gene3D" id="1.20.1690.30">
    <property type="match status" value="1"/>
</dbReference>
<keyword evidence="2" id="KW-0946">Virion</keyword>
<evidence type="ECO:0000313" key="3">
    <source>
        <dbReference type="EMBL" id="QYN80987.1"/>
    </source>
</evidence>
<organism evidence="3">
    <name type="scientific">Nudaurelia capensis omega virus</name>
    <dbReference type="NCBI Taxonomy" id="12541"/>
    <lineage>
        <taxon>Viruses</taxon>
        <taxon>Riboviria</taxon>
        <taxon>Orthornavirae</taxon>
        <taxon>Kitrinoviricota</taxon>
        <taxon>Alsuviricetes</taxon>
        <taxon>Hepelivirales</taxon>
        <taxon>Alphatetraviridae</taxon>
        <taxon>Omegatetravirus</taxon>
        <taxon>Omegatetravirus nudaureliae</taxon>
    </lineage>
</organism>
<dbReference type="Gene3D" id="2.60.120.20">
    <property type="match status" value="1"/>
</dbReference>
<comment type="subcellular location">
    <subcellularLocation>
        <location evidence="1">Virion</location>
    </subcellularLocation>
</comment>
<evidence type="ECO:0000256" key="1">
    <source>
        <dbReference type="ARBA" id="ARBA00004328"/>
    </source>
</evidence>